<evidence type="ECO:0000313" key="3">
    <source>
        <dbReference type="Proteomes" id="UP000000759"/>
    </source>
</evidence>
<dbReference type="Proteomes" id="UP000000759">
    <property type="component" value="Chromosome 2"/>
</dbReference>
<dbReference type="InParanoid" id="B7FRT1"/>
<dbReference type="KEGG" id="pti:PHATRDRAFT_43302"/>
<gene>
    <name evidence="2" type="ORF">PHATRDRAFT_43302</name>
</gene>
<evidence type="ECO:0000256" key="1">
    <source>
        <dbReference type="SAM" id="Phobius"/>
    </source>
</evidence>
<keyword evidence="1" id="KW-0472">Membrane</keyword>
<dbReference type="InterPro" id="IPR017853">
    <property type="entry name" value="GH"/>
</dbReference>
<dbReference type="EMBL" id="CM000606">
    <property type="protein sequence ID" value="EEC50670.1"/>
    <property type="molecule type" value="Genomic_DNA"/>
</dbReference>
<dbReference type="Gene3D" id="3.20.20.80">
    <property type="entry name" value="Glycosidases"/>
    <property type="match status" value="1"/>
</dbReference>
<dbReference type="SUPFAM" id="SSF51445">
    <property type="entry name" value="(Trans)glycosidases"/>
    <property type="match status" value="1"/>
</dbReference>
<dbReference type="GeneID" id="7197370"/>
<feature type="transmembrane region" description="Helical" evidence="1">
    <location>
        <begin position="565"/>
        <end position="586"/>
    </location>
</feature>
<dbReference type="OMA" id="HETIVCI"/>
<dbReference type="eggNOG" id="ENOG502S847">
    <property type="taxonomic scope" value="Eukaryota"/>
</dbReference>
<reference evidence="3" key="2">
    <citation type="submission" date="2008-08" db="EMBL/GenBank/DDBJ databases">
        <authorList>
            <consortium name="Diatom Consortium"/>
            <person name="Grigoriev I."/>
            <person name="Grimwood J."/>
            <person name="Kuo A."/>
            <person name="Otillar R.P."/>
            <person name="Salamov A."/>
            <person name="Detter J.C."/>
            <person name="Lindquist E."/>
            <person name="Shapiro H."/>
            <person name="Lucas S."/>
            <person name="Glavina del Rio T."/>
            <person name="Pitluck S."/>
            <person name="Rokhsar D."/>
            <person name="Bowler C."/>
        </authorList>
    </citation>
    <scope>GENOME REANNOTATION</scope>
    <source>
        <strain evidence="3">CCAP 1055/1</strain>
    </source>
</reference>
<keyword evidence="1" id="KW-0812">Transmembrane</keyword>
<dbReference type="OrthoDB" id="1887033at2759"/>
<keyword evidence="3" id="KW-1185">Reference proteome</keyword>
<dbReference type="AlphaFoldDB" id="B7FRT1"/>
<dbReference type="RefSeq" id="XP_002177856.1">
    <property type="nucleotide sequence ID" value="XM_002177820.1"/>
</dbReference>
<dbReference type="PaxDb" id="2850-Phatr43302"/>
<sequence length="606" mass="65116">MTVSSKTSAPGAVTCVLDQTVVNDKTIGDMADLGLSFFATLCGRNRGAFVLDTPGDAHTWGCTAFPDNIATLAGLDLSSSRDKKNTNRSNTTHHEKKASVIHIKDANAISQGFAAGNLTAAETVTVLDYFIKMVYHSSPNVDQDPYACEVGGLATLQCDPVNTLPTIRSVTLAGLLVPAPTITRGKPLTLKQATKFYEPEDFDDMVKLGLNTVQIPVPLDVFSAALVGDVTAKKDSSHADEQKALLSQTIRAAAKAGLETILVLVGKDNDDAVTAAAHFAVEENLYALTLPSLQSLRAARAAETSLKLFIPLDQGQLKYFTVPDENVFVALDFGHTTTVADIASSTSMDDRSKLFYHEATSCIARSPLEYTACFRRVPAMVAYGFDLAIDNCVLQNSTDSNDFVDYGQCGRFDETVDSAWWHRHRASFAARQLVSYEHGLGWSFAAWKLYGGSNDKDDLEVIDRPAQLLALKNVAAAGLFPSLHDKVPAQLACLNPPVNDFLLGDATLSPTPGPPPDCGNGWWNYDLKACEYWIAPAPTAQPTPLPTTHWPTAAPVVCPDPPFTYGSLVMAGGAGALVAVLVGFVWNKFCGSRRREGYSEVPSTTV</sequence>
<proteinExistence type="predicted"/>
<organism evidence="2 3">
    <name type="scientific">Phaeodactylum tricornutum (strain CCAP 1055/1)</name>
    <dbReference type="NCBI Taxonomy" id="556484"/>
    <lineage>
        <taxon>Eukaryota</taxon>
        <taxon>Sar</taxon>
        <taxon>Stramenopiles</taxon>
        <taxon>Ochrophyta</taxon>
        <taxon>Bacillariophyta</taxon>
        <taxon>Bacillariophyceae</taxon>
        <taxon>Bacillariophycidae</taxon>
        <taxon>Naviculales</taxon>
        <taxon>Phaeodactylaceae</taxon>
        <taxon>Phaeodactylum</taxon>
    </lineage>
</organism>
<evidence type="ECO:0000313" key="2">
    <source>
        <dbReference type="EMBL" id="EEC50670.1"/>
    </source>
</evidence>
<protein>
    <submittedName>
        <fullName evidence="2">Uncharacterized protein</fullName>
    </submittedName>
</protein>
<reference evidence="2 3" key="1">
    <citation type="journal article" date="2008" name="Nature">
        <title>The Phaeodactylum genome reveals the evolutionary history of diatom genomes.</title>
        <authorList>
            <person name="Bowler C."/>
            <person name="Allen A.E."/>
            <person name="Badger J.H."/>
            <person name="Grimwood J."/>
            <person name="Jabbari K."/>
            <person name="Kuo A."/>
            <person name="Maheswari U."/>
            <person name="Martens C."/>
            <person name="Maumus F."/>
            <person name="Otillar R.P."/>
            <person name="Rayko E."/>
            <person name="Salamov A."/>
            <person name="Vandepoele K."/>
            <person name="Beszteri B."/>
            <person name="Gruber A."/>
            <person name="Heijde M."/>
            <person name="Katinka M."/>
            <person name="Mock T."/>
            <person name="Valentin K."/>
            <person name="Verret F."/>
            <person name="Berges J.A."/>
            <person name="Brownlee C."/>
            <person name="Cadoret J.P."/>
            <person name="Chiovitti A."/>
            <person name="Choi C.J."/>
            <person name="Coesel S."/>
            <person name="De Martino A."/>
            <person name="Detter J.C."/>
            <person name="Durkin C."/>
            <person name="Falciatore A."/>
            <person name="Fournet J."/>
            <person name="Haruta M."/>
            <person name="Huysman M.J."/>
            <person name="Jenkins B.D."/>
            <person name="Jiroutova K."/>
            <person name="Jorgensen R.E."/>
            <person name="Joubert Y."/>
            <person name="Kaplan A."/>
            <person name="Kroger N."/>
            <person name="Kroth P.G."/>
            <person name="La Roche J."/>
            <person name="Lindquist E."/>
            <person name="Lommer M."/>
            <person name="Martin-Jezequel V."/>
            <person name="Lopez P.J."/>
            <person name="Lucas S."/>
            <person name="Mangogna M."/>
            <person name="McGinnis K."/>
            <person name="Medlin L.K."/>
            <person name="Montsant A."/>
            <person name="Oudot-Le Secq M.P."/>
            <person name="Napoli C."/>
            <person name="Obornik M."/>
            <person name="Parker M.S."/>
            <person name="Petit J.L."/>
            <person name="Porcel B.M."/>
            <person name="Poulsen N."/>
            <person name="Robison M."/>
            <person name="Rychlewski L."/>
            <person name="Rynearson T.A."/>
            <person name="Schmutz J."/>
            <person name="Shapiro H."/>
            <person name="Siaut M."/>
            <person name="Stanley M."/>
            <person name="Sussman M.R."/>
            <person name="Taylor A.R."/>
            <person name="Vardi A."/>
            <person name="von Dassow P."/>
            <person name="Vyverman W."/>
            <person name="Willis A."/>
            <person name="Wyrwicz L.S."/>
            <person name="Rokhsar D.S."/>
            <person name="Weissenbach J."/>
            <person name="Armbrust E.V."/>
            <person name="Green B.R."/>
            <person name="Van de Peer Y."/>
            <person name="Grigoriev I.V."/>
        </authorList>
    </citation>
    <scope>NUCLEOTIDE SEQUENCE [LARGE SCALE GENOMIC DNA]</scope>
    <source>
        <strain evidence="2 3">CCAP 1055/1</strain>
    </source>
</reference>
<accession>B7FRT1</accession>
<name>B7FRT1_PHATC</name>
<dbReference type="HOGENOM" id="CLU_450936_0_0_1"/>
<keyword evidence="1" id="KW-1133">Transmembrane helix</keyword>